<comment type="domain">
    <text evidence="10">The clip domain consists of 35-55 residues which are 'knitted' together usually by 3 conserved disulfide bonds forming a clip-like compact structure.</text>
</comment>
<proteinExistence type="inferred from homology"/>
<dbReference type="Gene3D" id="2.40.10.10">
    <property type="entry name" value="Trypsin-like serine proteases"/>
    <property type="match status" value="1"/>
</dbReference>
<gene>
    <name evidence="13" type="ORF">RI129_011780</name>
</gene>
<feature type="chain" id="PRO_5042670896" description="CLIP domain-containing serine protease" evidence="10">
    <location>
        <begin position="19"/>
        <end position="374"/>
    </location>
</feature>
<keyword evidence="14" id="KW-1185">Reference proteome</keyword>
<evidence type="ECO:0000256" key="9">
    <source>
        <dbReference type="RuleBase" id="RU363034"/>
    </source>
</evidence>
<feature type="domain" description="Clip" evidence="12">
    <location>
        <begin position="23"/>
        <end position="76"/>
    </location>
</feature>
<dbReference type="Proteomes" id="UP001329430">
    <property type="component" value="Chromosome 9"/>
</dbReference>
<comment type="similarity">
    <text evidence="8 10">Belongs to the peptidase S1 family. CLIP subfamily.</text>
</comment>
<name>A0AAN7V541_9COLE</name>
<dbReference type="SMART" id="SM00020">
    <property type="entry name" value="Tryp_SPc"/>
    <property type="match status" value="1"/>
</dbReference>
<keyword evidence="7" id="KW-1015">Disulfide bond</keyword>
<dbReference type="InterPro" id="IPR038565">
    <property type="entry name" value="CLIP_sf"/>
</dbReference>
<evidence type="ECO:0000259" key="12">
    <source>
        <dbReference type="PROSITE" id="PS51888"/>
    </source>
</evidence>
<keyword evidence="6 9" id="KW-0720">Serine protease</keyword>
<dbReference type="PROSITE" id="PS00134">
    <property type="entry name" value="TRYPSIN_HIS"/>
    <property type="match status" value="1"/>
</dbReference>
<dbReference type="SUPFAM" id="SSF50494">
    <property type="entry name" value="Trypsin-like serine proteases"/>
    <property type="match status" value="1"/>
</dbReference>
<dbReference type="PROSITE" id="PS50240">
    <property type="entry name" value="TRYPSIN_DOM"/>
    <property type="match status" value="1"/>
</dbReference>
<dbReference type="PANTHER" id="PTHR24252:SF10">
    <property type="entry name" value="SERINE PROTEASE 56"/>
    <property type="match status" value="1"/>
</dbReference>
<dbReference type="InterPro" id="IPR022700">
    <property type="entry name" value="CLIP"/>
</dbReference>
<evidence type="ECO:0000256" key="5">
    <source>
        <dbReference type="ARBA" id="ARBA00022801"/>
    </source>
</evidence>
<feature type="domain" description="Peptidase S1" evidence="11">
    <location>
        <begin position="126"/>
        <end position="374"/>
    </location>
</feature>
<dbReference type="PROSITE" id="PS51888">
    <property type="entry name" value="CLIP"/>
    <property type="match status" value="1"/>
</dbReference>
<dbReference type="EMBL" id="JAVRBK010000009">
    <property type="protein sequence ID" value="KAK5639288.1"/>
    <property type="molecule type" value="Genomic_DNA"/>
</dbReference>
<keyword evidence="5 9" id="KW-0378">Hydrolase</keyword>
<dbReference type="InterPro" id="IPR001254">
    <property type="entry name" value="Trypsin_dom"/>
</dbReference>
<dbReference type="GO" id="GO:0005576">
    <property type="term" value="C:extracellular region"/>
    <property type="evidence" value="ECO:0007669"/>
    <property type="project" value="UniProtKB-SubCell"/>
</dbReference>
<evidence type="ECO:0000256" key="10">
    <source>
        <dbReference type="RuleBase" id="RU366078"/>
    </source>
</evidence>
<dbReference type="Pfam" id="PF12032">
    <property type="entry name" value="CLIP"/>
    <property type="match status" value="1"/>
</dbReference>
<dbReference type="Gene3D" id="3.30.1640.30">
    <property type="match status" value="1"/>
</dbReference>
<evidence type="ECO:0000256" key="3">
    <source>
        <dbReference type="ARBA" id="ARBA00022670"/>
    </source>
</evidence>
<evidence type="ECO:0000313" key="14">
    <source>
        <dbReference type="Proteomes" id="UP001329430"/>
    </source>
</evidence>
<evidence type="ECO:0000256" key="4">
    <source>
        <dbReference type="ARBA" id="ARBA00022729"/>
    </source>
</evidence>
<comment type="subcellular location">
    <subcellularLocation>
        <location evidence="1 10">Secreted</location>
    </subcellularLocation>
</comment>
<dbReference type="InterPro" id="IPR001314">
    <property type="entry name" value="Peptidase_S1A"/>
</dbReference>
<keyword evidence="4 10" id="KW-0732">Signal</keyword>
<dbReference type="PRINTS" id="PR00722">
    <property type="entry name" value="CHYMOTRYPSIN"/>
</dbReference>
<evidence type="ECO:0000256" key="1">
    <source>
        <dbReference type="ARBA" id="ARBA00004613"/>
    </source>
</evidence>
<dbReference type="PROSITE" id="PS00135">
    <property type="entry name" value="TRYPSIN_SER"/>
    <property type="match status" value="1"/>
</dbReference>
<dbReference type="InterPro" id="IPR009003">
    <property type="entry name" value="Peptidase_S1_PA"/>
</dbReference>
<dbReference type="PANTHER" id="PTHR24252">
    <property type="entry name" value="ACROSIN-RELATED"/>
    <property type="match status" value="1"/>
</dbReference>
<evidence type="ECO:0000259" key="11">
    <source>
        <dbReference type="PROSITE" id="PS50240"/>
    </source>
</evidence>
<sequence>MFKVFLFFAALIVARNTAQDDSKCKTPFDQDGVCISIKFCSEYLELLVKYGATNYVSTLLRQAHCGWEGQDPFVCCPQVTTKIGSTERSEQIAFPPSDNVPISQNETGGLPKPPYCGLNEQSKTRIVNGVPAYLGEYPWIVVLGYRNSKNPEQPKWLCGGTMITDKHILTAGHCVHNRPDLYLARLGELDLYSDDDGAKPTSVALLKAIVHEQYNPTSYTNDIAILTISEPHNNPTVKPICLPLDESLRSNDFVNYTPLVAGWGALYFNGPSSSTLQTTTLPVVTNERCSRAFINFRTTTIDQRVLCAGYLQGGKDACQGDSGGPLMYSKLENKSFTYYQIGVVSYGFRCAEQGFPGVYTRVTAFVDWIQNHLD</sequence>
<dbReference type="SMART" id="SM00680">
    <property type="entry name" value="CLIP"/>
    <property type="match status" value="1"/>
</dbReference>
<evidence type="ECO:0000256" key="2">
    <source>
        <dbReference type="ARBA" id="ARBA00022525"/>
    </source>
</evidence>
<comment type="caution">
    <text evidence="13">The sequence shown here is derived from an EMBL/GenBank/DDBJ whole genome shotgun (WGS) entry which is preliminary data.</text>
</comment>
<accession>A0AAN7V541</accession>
<evidence type="ECO:0000313" key="13">
    <source>
        <dbReference type="EMBL" id="KAK5639288.1"/>
    </source>
</evidence>
<dbReference type="EC" id="3.4.21.-" evidence="9"/>
<keyword evidence="3 9" id="KW-0645">Protease</keyword>
<dbReference type="InterPro" id="IPR043504">
    <property type="entry name" value="Peptidase_S1_PA_chymotrypsin"/>
</dbReference>
<dbReference type="InterPro" id="IPR033116">
    <property type="entry name" value="TRYPSIN_SER"/>
</dbReference>
<dbReference type="FunFam" id="2.40.10.10:FF:000015">
    <property type="entry name" value="Atrial natriuretic peptide-converting enzyme"/>
    <property type="match status" value="1"/>
</dbReference>
<dbReference type="GO" id="GO:0006508">
    <property type="term" value="P:proteolysis"/>
    <property type="evidence" value="ECO:0007669"/>
    <property type="project" value="UniProtKB-KW"/>
</dbReference>
<dbReference type="CDD" id="cd00190">
    <property type="entry name" value="Tryp_SPc"/>
    <property type="match status" value="1"/>
</dbReference>
<dbReference type="Pfam" id="PF00089">
    <property type="entry name" value="Trypsin"/>
    <property type="match status" value="1"/>
</dbReference>
<organism evidence="13 14">
    <name type="scientific">Pyrocoelia pectoralis</name>
    <dbReference type="NCBI Taxonomy" id="417401"/>
    <lineage>
        <taxon>Eukaryota</taxon>
        <taxon>Metazoa</taxon>
        <taxon>Ecdysozoa</taxon>
        <taxon>Arthropoda</taxon>
        <taxon>Hexapoda</taxon>
        <taxon>Insecta</taxon>
        <taxon>Pterygota</taxon>
        <taxon>Neoptera</taxon>
        <taxon>Endopterygota</taxon>
        <taxon>Coleoptera</taxon>
        <taxon>Polyphaga</taxon>
        <taxon>Elateriformia</taxon>
        <taxon>Elateroidea</taxon>
        <taxon>Lampyridae</taxon>
        <taxon>Lampyrinae</taxon>
        <taxon>Pyrocoelia</taxon>
    </lineage>
</organism>
<dbReference type="GO" id="GO:0004252">
    <property type="term" value="F:serine-type endopeptidase activity"/>
    <property type="evidence" value="ECO:0007669"/>
    <property type="project" value="UniProtKB-UniRule"/>
</dbReference>
<evidence type="ECO:0000256" key="6">
    <source>
        <dbReference type="ARBA" id="ARBA00022825"/>
    </source>
</evidence>
<evidence type="ECO:0000256" key="7">
    <source>
        <dbReference type="ARBA" id="ARBA00023157"/>
    </source>
</evidence>
<evidence type="ECO:0000256" key="8">
    <source>
        <dbReference type="ARBA" id="ARBA00024195"/>
    </source>
</evidence>
<dbReference type="AlphaFoldDB" id="A0AAN7V541"/>
<feature type="signal peptide" evidence="10">
    <location>
        <begin position="1"/>
        <end position="18"/>
    </location>
</feature>
<reference evidence="13 14" key="1">
    <citation type="journal article" date="2024" name="Insects">
        <title>An Improved Chromosome-Level Genome Assembly of the Firefly Pyrocoelia pectoralis.</title>
        <authorList>
            <person name="Fu X."/>
            <person name="Meyer-Rochow V.B."/>
            <person name="Ballantyne L."/>
            <person name="Zhu X."/>
        </authorList>
    </citation>
    <scope>NUCLEOTIDE SEQUENCE [LARGE SCALE GENOMIC DNA]</scope>
    <source>
        <strain evidence="13">XCY_ONT2</strain>
    </source>
</reference>
<protein>
    <recommendedName>
        <fullName evidence="10">CLIP domain-containing serine protease</fullName>
        <ecNumber evidence="9">3.4.21.-</ecNumber>
    </recommendedName>
</protein>
<keyword evidence="2 10" id="KW-0964">Secreted</keyword>
<dbReference type="InterPro" id="IPR018114">
    <property type="entry name" value="TRYPSIN_HIS"/>
</dbReference>